<evidence type="ECO:0000256" key="8">
    <source>
        <dbReference type="ARBA" id="ARBA00049047"/>
    </source>
</evidence>
<dbReference type="InterPro" id="IPR013785">
    <property type="entry name" value="Aldolase_TIM"/>
</dbReference>
<keyword evidence="5 9" id="KW-0822">Tryptophan biosynthesis</keyword>
<evidence type="ECO:0000256" key="3">
    <source>
        <dbReference type="ARBA" id="ARBA00011270"/>
    </source>
</evidence>
<dbReference type="Pfam" id="PF00290">
    <property type="entry name" value="Trp_syntA"/>
    <property type="match status" value="1"/>
</dbReference>
<keyword evidence="6 9" id="KW-0057">Aromatic amino acid biosynthesis</keyword>
<feature type="active site" description="Proton acceptor" evidence="9">
    <location>
        <position position="55"/>
    </location>
</feature>
<dbReference type="PANTHER" id="PTHR43406:SF1">
    <property type="entry name" value="TRYPTOPHAN SYNTHASE ALPHA CHAIN, CHLOROPLASTIC"/>
    <property type="match status" value="1"/>
</dbReference>
<dbReference type="AlphaFoldDB" id="A0A9Q7AEF5"/>
<evidence type="ECO:0000256" key="6">
    <source>
        <dbReference type="ARBA" id="ARBA00023141"/>
    </source>
</evidence>
<dbReference type="EMBL" id="CP072943">
    <property type="protein sequence ID" value="QTX31804.1"/>
    <property type="molecule type" value="Genomic_DNA"/>
</dbReference>
<evidence type="ECO:0000256" key="2">
    <source>
        <dbReference type="ARBA" id="ARBA00004733"/>
    </source>
</evidence>
<keyword evidence="4 9" id="KW-0028">Amino-acid biosynthesis</keyword>
<sequence>MSRLSRAFGGRKALVTYITAGDPDMAVTADRILCLDASGADVIELGVPFSDPQADGPVIQAAGQRALRRGATLAGILDLAAGLKGKIGAPLVLMGYYNPILNYGEERFARDAAESGLSGVIVPDLPYDEGELLYGALERRGVDAVLMATPNAASDRLVEVGRRSRGFLYCVSLLGVTGTGKALHGDLEAYMARVRETTDLPLALGFGIDGPEKARLCASLADGVVVGSALVRLAETCQGDAARLLEETRRMVAELREALDGLQMAESPQG</sequence>
<comment type="function">
    <text evidence="1 9">The alpha subunit is responsible for the aldol cleavage of indoleglycerol phosphate to indole and glyceraldehyde 3-phosphate.</text>
</comment>
<evidence type="ECO:0000256" key="9">
    <source>
        <dbReference type="HAMAP-Rule" id="MF_00131"/>
    </source>
</evidence>
<reference evidence="12" key="1">
    <citation type="submission" date="2021-04" db="EMBL/GenBank/DDBJ databases">
        <title>A novel Synergistetes isolate from a pyrite-forming mixed culture.</title>
        <authorList>
            <person name="Bunk B."/>
            <person name="Sproer C."/>
            <person name="Spring S."/>
            <person name="Pester M."/>
        </authorList>
    </citation>
    <scope>NUCLEOTIDE SEQUENCE [LARGE SCALE GENOMIC DNA]</scope>
    <source>
        <strain evidence="12">J.5.4.2-T.3.5.2</strain>
    </source>
</reference>
<dbReference type="Gene3D" id="3.20.20.70">
    <property type="entry name" value="Aldolase class I"/>
    <property type="match status" value="1"/>
</dbReference>
<name>A0A9Q7AEF5_9BACT</name>
<proteinExistence type="inferred from homology"/>
<comment type="catalytic activity">
    <reaction evidence="8 9">
        <text>(1S,2R)-1-C-(indol-3-yl)glycerol 3-phosphate + L-serine = D-glyceraldehyde 3-phosphate + L-tryptophan + H2O</text>
        <dbReference type="Rhea" id="RHEA:10532"/>
        <dbReference type="ChEBI" id="CHEBI:15377"/>
        <dbReference type="ChEBI" id="CHEBI:33384"/>
        <dbReference type="ChEBI" id="CHEBI:57912"/>
        <dbReference type="ChEBI" id="CHEBI:58866"/>
        <dbReference type="ChEBI" id="CHEBI:59776"/>
        <dbReference type="EC" id="4.2.1.20"/>
    </reaction>
</comment>
<keyword evidence="7 9" id="KW-0456">Lyase</keyword>
<dbReference type="Proteomes" id="UP000671879">
    <property type="component" value="Chromosome"/>
</dbReference>
<protein>
    <recommendedName>
        <fullName evidence="9">Tryptophan synthase alpha chain</fullName>
        <ecNumber evidence="9">4.2.1.20</ecNumber>
    </recommendedName>
</protein>
<dbReference type="GO" id="GO:0004834">
    <property type="term" value="F:tryptophan synthase activity"/>
    <property type="evidence" value="ECO:0007669"/>
    <property type="project" value="UniProtKB-UniRule"/>
</dbReference>
<comment type="subunit">
    <text evidence="3 9">Tetramer of two alpha and two beta chains.</text>
</comment>
<dbReference type="FunFam" id="3.20.20.70:FF:000037">
    <property type="entry name" value="Tryptophan synthase alpha chain"/>
    <property type="match status" value="1"/>
</dbReference>
<evidence type="ECO:0000256" key="10">
    <source>
        <dbReference type="RuleBase" id="RU003662"/>
    </source>
</evidence>
<dbReference type="EC" id="4.2.1.20" evidence="9"/>
<organism evidence="11 12">
    <name type="scientific">Aminithiophilus ramosus</name>
    <dbReference type="NCBI Taxonomy" id="3029084"/>
    <lineage>
        <taxon>Bacteria</taxon>
        <taxon>Thermotogati</taxon>
        <taxon>Synergistota</taxon>
        <taxon>Synergistia</taxon>
        <taxon>Synergistales</taxon>
        <taxon>Aminithiophilaceae</taxon>
        <taxon>Aminithiophilus</taxon>
    </lineage>
</organism>
<evidence type="ECO:0000256" key="4">
    <source>
        <dbReference type="ARBA" id="ARBA00022605"/>
    </source>
</evidence>
<dbReference type="SUPFAM" id="SSF51366">
    <property type="entry name" value="Ribulose-phoshate binding barrel"/>
    <property type="match status" value="1"/>
</dbReference>
<dbReference type="InterPro" id="IPR002028">
    <property type="entry name" value="Trp_synthase_suA"/>
</dbReference>
<evidence type="ECO:0000256" key="5">
    <source>
        <dbReference type="ARBA" id="ARBA00022822"/>
    </source>
</evidence>
<dbReference type="KEGG" id="aram:KAR29_10730"/>
<dbReference type="PANTHER" id="PTHR43406">
    <property type="entry name" value="TRYPTOPHAN SYNTHASE, ALPHA CHAIN"/>
    <property type="match status" value="1"/>
</dbReference>
<evidence type="ECO:0000313" key="12">
    <source>
        <dbReference type="Proteomes" id="UP000671879"/>
    </source>
</evidence>
<evidence type="ECO:0000256" key="1">
    <source>
        <dbReference type="ARBA" id="ARBA00003365"/>
    </source>
</evidence>
<feature type="active site" description="Proton acceptor" evidence="9">
    <location>
        <position position="44"/>
    </location>
</feature>
<evidence type="ECO:0000256" key="7">
    <source>
        <dbReference type="ARBA" id="ARBA00023239"/>
    </source>
</evidence>
<dbReference type="GO" id="GO:0005829">
    <property type="term" value="C:cytosol"/>
    <property type="evidence" value="ECO:0007669"/>
    <property type="project" value="TreeGrafter"/>
</dbReference>
<dbReference type="InterPro" id="IPR011060">
    <property type="entry name" value="RibuloseP-bd_barrel"/>
</dbReference>
<dbReference type="NCBIfam" id="TIGR00262">
    <property type="entry name" value="trpA"/>
    <property type="match status" value="1"/>
</dbReference>
<keyword evidence="12" id="KW-1185">Reference proteome</keyword>
<accession>A0A9Q7AEF5</accession>
<comment type="similarity">
    <text evidence="9 10">Belongs to the TrpA family.</text>
</comment>
<evidence type="ECO:0000313" key="11">
    <source>
        <dbReference type="EMBL" id="QTX31804.1"/>
    </source>
</evidence>
<gene>
    <name evidence="9 11" type="primary">trpA</name>
    <name evidence="11" type="ORF">KAR29_10730</name>
</gene>
<dbReference type="CDD" id="cd04724">
    <property type="entry name" value="Tryptophan_synthase_alpha"/>
    <property type="match status" value="1"/>
</dbReference>
<comment type="pathway">
    <text evidence="2 9">Amino-acid biosynthesis; L-tryptophan biosynthesis; L-tryptophan from chorismate: step 5/5.</text>
</comment>
<dbReference type="RefSeq" id="WP_274372989.1">
    <property type="nucleotide sequence ID" value="NZ_CP072943.1"/>
</dbReference>
<dbReference type="HAMAP" id="MF_00131">
    <property type="entry name" value="Trp_synth_alpha"/>
    <property type="match status" value="1"/>
</dbReference>